<sequence>MSLPKSFKQATFTHSGGPLIIQETDIVNPGPGEILVKVEACGVCYSDTVAQNNLAGRGFPLVPGHEIIGRAAAIGDGVSGWNLGDRIGGGWHGGHDGTCAACKRGLYQMCDHQEINGISKDGGYAEYCLLRAEAAVRVPAHVDAAEYAPILCAGVTVFTSIRQMNIAPGAMVAIQGLGGLGHLAIQYANRFGYRVVAMSRGRQKEAFARQLGAHEYIDTSKENAGESLQRLGRASLIVCTAPSVEVISPLMKGLDMLGKLLILSDIGDVPVNTGGMIRYGLSVQSWPSGHAMNSEDAIKFTELQNINCMIERFPLEKANEAYEAMLNGSVRFRAVLTME</sequence>
<comment type="caution">
    <text evidence="9">The sequence shown here is derived from an EMBL/GenBank/DDBJ whole genome shotgun (WGS) entry which is preliminary data.</text>
</comment>
<dbReference type="Gene3D" id="3.90.180.10">
    <property type="entry name" value="Medium-chain alcohol dehydrogenases, catalytic domain"/>
    <property type="match status" value="1"/>
</dbReference>
<dbReference type="InterPro" id="IPR036291">
    <property type="entry name" value="NAD(P)-bd_dom_sf"/>
</dbReference>
<dbReference type="Proteomes" id="UP001201262">
    <property type="component" value="Unassembled WGS sequence"/>
</dbReference>
<evidence type="ECO:0000256" key="5">
    <source>
        <dbReference type="ARBA" id="ARBA00023002"/>
    </source>
</evidence>
<gene>
    <name evidence="9" type="ORF">BGW36DRAFT_395917</name>
</gene>
<dbReference type="PROSITE" id="PS00059">
    <property type="entry name" value="ADH_ZINC"/>
    <property type="match status" value="1"/>
</dbReference>
<dbReference type="InterPro" id="IPR011032">
    <property type="entry name" value="GroES-like_sf"/>
</dbReference>
<keyword evidence="5" id="KW-0560">Oxidoreductase</keyword>
<dbReference type="InterPro" id="IPR002328">
    <property type="entry name" value="ADH_Zn_CS"/>
</dbReference>
<dbReference type="GO" id="GO:0004022">
    <property type="term" value="F:alcohol dehydrogenase (NAD+) activity"/>
    <property type="evidence" value="ECO:0007669"/>
    <property type="project" value="TreeGrafter"/>
</dbReference>
<keyword evidence="6" id="KW-0520">NAD</keyword>
<evidence type="ECO:0000256" key="1">
    <source>
        <dbReference type="ARBA" id="ARBA00001947"/>
    </source>
</evidence>
<evidence type="ECO:0000313" key="10">
    <source>
        <dbReference type="Proteomes" id="UP001201262"/>
    </source>
</evidence>
<dbReference type="InterPro" id="IPR020843">
    <property type="entry name" value="ER"/>
</dbReference>
<dbReference type="SUPFAM" id="SSF50129">
    <property type="entry name" value="GroES-like"/>
    <property type="match status" value="1"/>
</dbReference>
<evidence type="ECO:0000256" key="4">
    <source>
        <dbReference type="ARBA" id="ARBA00022833"/>
    </source>
</evidence>
<dbReference type="InterPro" id="IPR013149">
    <property type="entry name" value="ADH-like_C"/>
</dbReference>
<comment type="cofactor">
    <cofactor evidence="1 7">
        <name>Zn(2+)</name>
        <dbReference type="ChEBI" id="CHEBI:29105"/>
    </cofactor>
</comment>
<dbReference type="GO" id="GO:0005737">
    <property type="term" value="C:cytoplasm"/>
    <property type="evidence" value="ECO:0007669"/>
    <property type="project" value="TreeGrafter"/>
</dbReference>
<dbReference type="Gene3D" id="3.40.50.720">
    <property type="entry name" value="NAD(P)-binding Rossmann-like Domain"/>
    <property type="match status" value="1"/>
</dbReference>
<dbReference type="PANTHER" id="PTHR42940:SF7">
    <property type="entry name" value="ALCOHOL DEHYDROGENASE-LIKE N-TERMINAL DOMAIN-CONTAINING PROTEIN"/>
    <property type="match status" value="1"/>
</dbReference>
<accession>A0AAD4L128</accession>
<dbReference type="EMBL" id="JAJTJA010000004">
    <property type="protein sequence ID" value="KAH8700949.1"/>
    <property type="molecule type" value="Genomic_DNA"/>
</dbReference>
<keyword evidence="10" id="KW-1185">Reference proteome</keyword>
<evidence type="ECO:0000256" key="7">
    <source>
        <dbReference type="RuleBase" id="RU361277"/>
    </source>
</evidence>
<protein>
    <submittedName>
        <fullName evidence="9">Alcohol dehydrogenase</fullName>
    </submittedName>
</protein>
<comment type="similarity">
    <text evidence="2 7">Belongs to the zinc-containing alcohol dehydrogenase family.</text>
</comment>
<dbReference type="GeneID" id="70248391"/>
<evidence type="ECO:0000259" key="8">
    <source>
        <dbReference type="SMART" id="SM00829"/>
    </source>
</evidence>
<evidence type="ECO:0000256" key="6">
    <source>
        <dbReference type="ARBA" id="ARBA00023027"/>
    </source>
</evidence>
<organism evidence="9 10">
    <name type="scientific">Talaromyces proteolyticus</name>
    <dbReference type="NCBI Taxonomy" id="1131652"/>
    <lineage>
        <taxon>Eukaryota</taxon>
        <taxon>Fungi</taxon>
        <taxon>Dikarya</taxon>
        <taxon>Ascomycota</taxon>
        <taxon>Pezizomycotina</taxon>
        <taxon>Eurotiomycetes</taxon>
        <taxon>Eurotiomycetidae</taxon>
        <taxon>Eurotiales</taxon>
        <taxon>Trichocomaceae</taxon>
        <taxon>Talaromyces</taxon>
        <taxon>Talaromyces sect. Bacilispori</taxon>
    </lineage>
</organism>
<evidence type="ECO:0000313" key="9">
    <source>
        <dbReference type="EMBL" id="KAH8700949.1"/>
    </source>
</evidence>
<dbReference type="InterPro" id="IPR013154">
    <property type="entry name" value="ADH-like_N"/>
</dbReference>
<dbReference type="FunFam" id="3.40.50.720:FF:000039">
    <property type="entry name" value="Alcohol dehydrogenase AdhP"/>
    <property type="match status" value="1"/>
</dbReference>
<evidence type="ECO:0000256" key="3">
    <source>
        <dbReference type="ARBA" id="ARBA00022723"/>
    </source>
</evidence>
<dbReference type="AlphaFoldDB" id="A0AAD4L128"/>
<reference evidence="9" key="1">
    <citation type="submission" date="2021-12" db="EMBL/GenBank/DDBJ databases">
        <title>Convergent genome expansion in fungi linked to evolution of root-endophyte symbiosis.</title>
        <authorList>
            <consortium name="DOE Joint Genome Institute"/>
            <person name="Ke Y.-H."/>
            <person name="Bonito G."/>
            <person name="Liao H.-L."/>
            <person name="Looney B."/>
            <person name="Rojas-Flechas A."/>
            <person name="Nash J."/>
            <person name="Hameed K."/>
            <person name="Schadt C."/>
            <person name="Martin F."/>
            <person name="Crous P.W."/>
            <person name="Miettinen O."/>
            <person name="Magnuson J.K."/>
            <person name="Labbe J."/>
            <person name="Jacobson D."/>
            <person name="Doktycz M.J."/>
            <person name="Veneault-Fourrey C."/>
            <person name="Kuo A."/>
            <person name="Mondo S."/>
            <person name="Calhoun S."/>
            <person name="Riley R."/>
            <person name="Ohm R."/>
            <person name="LaButti K."/>
            <person name="Andreopoulos B."/>
            <person name="Pangilinan J."/>
            <person name="Nolan M."/>
            <person name="Tritt A."/>
            <person name="Clum A."/>
            <person name="Lipzen A."/>
            <person name="Daum C."/>
            <person name="Barry K."/>
            <person name="Grigoriev I.V."/>
            <person name="Vilgalys R."/>
        </authorList>
    </citation>
    <scope>NUCLEOTIDE SEQUENCE</scope>
    <source>
        <strain evidence="9">PMI_201</strain>
    </source>
</reference>
<dbReference type="Pfam" id="PF08240">
    <property type="entry name" value="ADH_N"/>
    <property type="match status" value="1"/>
</dbReference>
<feature type="domain" description="Enoyl reductase (ER)" evidence="8">
    <location>
        <begin position="16"/>
        <end position="336"/>
    </location>
</feature>
<dbReference type="GO" id="GO:0008270">
    <property type="term" value="F:zinc ion binding"/>
    <property type="evidence" value="ECO:0007669"/>
    <property type="project" value="InterPro"/>
</dbReference>
<evidence type="ECO:0000256" key="2">
    <source>
        <dbReference type="ARBA" id="ARBA00008072"/>
    </source>
</evidence>
<dbReference type="RefSeq" id="XP_046074655.1">
    <property type="nucleotide sequence ID" value="XM_046218104.1"/>
</dbReference>
<keyword evidence="4 7" id="KW-0862">Zinc</keyword>
<name>A0AAD4L128_9EURO</name>
<dbReference type="SUPFAM" id="SSF51735">
    <property type="entry name" value="NAD(P)-binding Rossmann-fold domains"/>
    <property type="match status" value="1"/>
</dbReference>
<keyword evidence="3 7" id="KW-0479">Metal-binding</keyword>
<dbReference type="PANTHER" id="PTHR42940">
    <property type="entry name" value="ALCOHOL DEHYDROGENASE 1-RELATED"/>
    <property type="match status" value="1"/>
</dbReference>
<proteinExistence type="inferred from homology"/>
<dbReference type="SMART" id="SM00829">
    <property type="entry name" value="PKS_ER"/>
    <property type="match status" value="1"/>
</dbReference>
<dbReference type="Pfam" id="PF00107">
    <property type="entry name" value="ADH_zinc_N"/>
    <property type="match status" value="1"/>
</dbReference>